<dbReference type="InterPro" id="IPR041698">
    <property type="entry name" value="Methyltransf_25"/>
</dbReference>
<keyword evidence="4" id="KW-1185">Reference proteome</keyword>
<evidence type="ECO:0000259" key="2">
    <source>
        <dbReference type="Pfam" id="PF13649"/>
    </source>
</evidence>
<evidence type="ECO:0000313" key="3">
    <source>
        <dbReference type="EMBL" id="MCA6078400.1"/>
    </source>
</evidence>
<dbReference type="SUPFAM" id="SSF53335">
    <property type="entry name" value="S-adenosyl-L-methionine-dependent methyltransferases"/>
    <property type="match status" value="1"/>
</dbReference>
<evidence type="ECO:0000313" key="4">
    <source>
        <dbReference type="Proteomes" id="UP001139409"/>
    </source>
</evidence>
<dbReference type="Gene3D" id="3.40.50.150">
    <property type="entry name" value="Vaccinia Virus protein VP39"/>
    <property type="match status" value="1"/>
</dbReference>
<evidence type="ECO:0000256" key="1">
    <source>
        <dbReference type="ARBA" id="ARBA00022679"/>
    </source>
</evidence>
<dbReference type="RefSeq" id="WP_225699260.1">
    <property type="nucleotide sequence ID" value="NZ_JAIXNE010000006.1"/>
</dbReference>
<reference evidence="3" key="1">
    <citation type="submission" date="2021-09" db="EMBL/GenBank/DDBJ databases">
        <title>Fulvivirga sp. isolated from coastal sediment.</title>
        <authorList>
            <person name="Yu H."/>
        </authorList>
    </citation>
    <scope>NUCLEOTIDE SEQUENCE</scope>
    <source>
        <strain evidence="3">1062</strain>
    </source>
</reference>
<dbReference type="InterPro" id="IPR029063">
    <property type="entry name" value="SAM-dependent_MTases_sf"/>
</dbReference>
<sequence>MSNFLRKRSNEIELMDDLQSSGPVIDQTLKELAVINQLLGGNYVTLLGLDSFTNQDEPLHIIDIGCGGGDMMMQICDWATKQGIDIRITGVDANPNIIEYARRNTENYPQIDYLACDIFSEEFKALTCDVVTATLFTHHFSDNELIRLFSQLKGQARKGMVINDLHRHWFAYHSIKLLTRVFSKSKMVRNDAAVSVKRAFHKNELATILYKSGIHGFDLSWHWAFRWKVVATWDH</sequence>
<organism evidence="3 4">
    <name type="scientific">Fulvivirga sedimenti</name>
    <dbReference type="NCBI Taxonomy" id="2879465"/>
    <lineage>
        <taxon>Bacteria</taxon>
        <taxon>Pseudomonadati</taxon>
        <taxon>Bacteroidota</taxon>
        <taxon>Cytophagia</taxon>
        <taxon>Cytophagales</taxon>
        <taxon>Fulvivirgaceae</taxon>
        <taxon>Fulvivirga</taxon>
    </lineage>
</organism>
<protein>
    <submittedName>
        <fullName evidence="3">Methyltransferase domain-containing protein</fullName>
    </submittedName>
</protein>
<comment type="caution">
    <text evidence="3">The sequence shown here is derived from an EMBL/GenBank/DDBJ whole genome shotgun (WGS) entry which is preliminary data.</text>
</comment>
<dbReference type="EMBL" id="JAIXNE010000006">
    <property type="protein sequence ID" value="MCA6078400.1"/>
    <property type="molecule type" value="Genomic_DNA"/>
</dbReference>
<keyword evidence="1" id="KW-0808">Transferase</keyword>
<dbReference type="GO" id="GO:0032259">
    <property type="term" value="P:methylation"/>
    <property type="evidence" value="ECO:0007669"/>
    <property type="project" value="UniProtKB-KW"/>
</dbReference>
<proteinExistence type="predicted"/>
<accession>A0A9X1HVZ7</accession>
<dbReference type="Proteomes" id="UP001139409">
    <property type="component" value="Unassembled WGS sequence"/>
</dbReference>
<dbReference type="CDD" id="cd02440">
    <property type="entry name" value="AdoMet_MTases"/>
    <property type="match status" value="1"/>
</dbReference>
<dbReference type="PANTHER" id="PTHR43861">
    <property type="entry name" value="TRANS-ACONITATE 2-METHYLTRANSFERASE-RELATED"/>
    <property type="match status" value="1"/>
</dbReference>
<name>A0A9X1HVZ7_9BACT</name>
<keyword evidence="3" id="KW-0489">Methyltransferase</keyword>
<dbReference type="Pfam" id="PF13649">
    <property type="entry name" value="Methyltransf_25"/>
    <property type="match status" value="1"/>
</dbReference>
<dbReference type="AlphaFoldDB" id="A0A9X1HVZ7"/>
<feature type="domain" description="Methyltransferase" evidence="2">
    <location>
        <begin position="61"/>
        <end position="153"/>
    </location>
</feature>
<dbReference type="GO" id="GO:0008168">
    <property type="term" value="F:methyltransferase activity"/>
    <property type="evidence" value="ECO:0007669"/>
    <property type="project" value="UniProtKB-KW"/>
</dbReference>
<gene>
    <name evidence="3" type="ORF">LDX50_26240</name>
</gene>